<evidence type="ECO:0000313" key="2">
    <source>
        <dbReference type="EMBL" id="PPT87783.1"/>
    </source>
</evidence>
<dbReference type="InterPro" id="IPR036465">
    <property type="entry name" value="vWFA_dom_sf"/>
</dbReference>
<dbReference type="RefSeq" id="WP_128421157.1">
    <property type="nucleotide sequence ID" value="NZ_CP049017.1"/>
</dbReference>
<dbReference type="Gene3D" id="3.40.50.410">
    <property type="entry name" value="von Willebrand factor, type A domain"/>
    <property type="match status" value="1"/>
</dbReference>
<sequence length="302" mass="32547">MSRATATTQALFDPAFVEAVQALSLRIAQAQRGGRLAEQRTTARGQGSEFADFKPYTMGDDLRAIDWNVYQRLGRVFVRVFEEQQDLPVYLLVDASASMVAERPARLPAAQRAAFALAAIALSQHDAVSLLTFAEAMQVQARAVSGRANLLRLATQLADLQGHGGTQLVGALRQVAASRLRRGLVVVLSDFFDPAGVEALLDGLQALPHRVLLVQLTRAHDADPDLHPDLRGEVLIDDGEPGHAVPVSLSPDLLRAYAQVHARFNERLAAFARRGGGLLRLDAAADVLPPLQAMFGSGALRL</sequence>
<dbReference type="SMART" id="SM00327">
    <property type="entry name" value="VWA"/>
    <property type="match status" value="1"/>
</dbReference>
<dbReference type="SUPFAM" id="SSF53300">
    <property type="entry name" value="vWA-like"/>
    <property type="match status" value="1"/>
</dbReference>
<dbReference type="OrthoDB" id="9812729at2"/>
<name>A0A2S6ZCW3_9XANT</name>
<dbReference type="InterPro" id="IPR002035">
    <property type="entry name" value="VWF_A"/>
</dbReference>
<keyword evidence="3" id="KW-1185">Reference proteome</keyword>
<proteinExistence type="predicted"/>
<dbReference type="EMBL" id="MIGX01000086">
    <property type="protein sequence ID" value="PPT87783.1"/>
    <property type="molecule type" value="Genomic_DNA"/>
</dbReference>
<dbReference type="PANTHER" id="PTHR33608">
    <property type="entry name" value="BLL2464 PROTEIN"/>
    <property type="match status" value="1"/>
</dbReference>
<evidence type="ECO:0000313" key="3">
    <source>
        <dbReference type="Proteomes" id="UP000239898"/>
    </source>
</evidence>
<reference evidence="2 3" key="1">
    <citation type="submission" date="2016-08" db="EMBL/GenBank/DDBJ databases">
        <title>Evolution of the type three secretion system and type three effector repertoires in Xanthomonas.</title>
        <authorList>
            <person name="Merda D."/>
            <person name="Briand M."/>
            <person name="Bosis E."/>
            <person name="Rousseau C."/>
            <person name="Portier P."/>
            <person name="Jacques M.-A."/>
            <person name="Fischer-Le Saux M."/>
        </authorList>
    </citation>
    <scope>NUCLEOTIDE SEQUENCE [LARGE SCALE GENOMIC DNA]</scope>
    <source>
        <strain evidence="2 3">CFBP 4691</strain>
    </source>
</reference>
<dbReference type="AlphaFoldDB" id="A0A2S6ZCW3"/>
<gene>
    <name evidence="2" type="ORF">XthCFBP4691_15030</name>
</gene>
<accession>A0A2S6ZCW3</accession>
<comment type="caution">
    <text evidence="2">The sequence shown here is derived from an EMBL/GenBank/DDBJ whole genome shotgun (WGS) entry which is preliminary data.</text>
</comment>
<dbReference type="Proteomes" id="UP000239898">
    <property type="component" value="Unassembled WGS sequence"/>
</dbReference>
<protein>
    <recommendedName>
        <fullName evidence="1">VWFA domain-containing protein</fullName>
    </recommendedName>
</protein>
<evidence type="ECO:0000259" key="1">
    <source>
        <dbReference type="SMART" id="SM00327"/>
    </source>
</evidence>
<dbReference type="PANTHER" id="PTHR33608:SF7">
    <property type="entry name" value="DUF58 DOMAIN-CONTAINING PROTEIN"/>
    <property type="match status" value="1"/>
</dbReference>
<organism evidence="2 3">
    <name type="scientific">Xanthomonas theicola</name>
    <dbReference type="NCBI Taxonomy" id="56464"/>
    <lineage>
        <taxon>Bacteria</taxon>
        <taxon>Pseudomonadati</taxon>
        <taxon>Pseudomonadota</taxon>
        <taxon>Gammaproteobacteria</taxon>
        <taxon>Lysobacterales</taxon>
        <taxon>Lysobacteraceae</taxon>
        <taxon>Xanthomonas</taxon>
    </lineage>
</organism>
<dbReference type="InterPro" id="IPR002881">
    <property type="entry name" value="DUF58"/>
</dbReference>
<feature type="domain" description="VWFA" evidence="1">
    <location>
        <begin position="86"/>
        <end position="262"/>
    </location>
</feature>
<dbReference type="Pfam" id="PF01882">
    <property type="entry name" value="DUF58"/>
    <property type="match status" value="1"/>
</dbReference>